<feature type="transmembrane region" description="Helical" evidence="1">
    <location>
        <begin position="259"/>
        <end position="280"/>
    </location>
</feature>
<evidence type="ECO:0000256" key="1">
    <source>
        <dbReference type="SAM" id="Phobius"/>
    </source>
</evidence>
<dbReference type="Pfam" id="PF25085">
    <property type="entry name" value="DUF7802"/>
    <property type="match status" value="1"/>
</dbReference>
<feature type="transmembrane region" description="Helical" evidence="1">
    <location>
        <begin position="118"/>
        <end position="137"/>
    </location>
</feature>
<keyword evidence="1" id="KW-0812">Transmembrane</keyword>
<feature type="domain" description="DUF7802" evidence="2">
    <location>
        <begin position="113"/>
        <end position="210"/>
    </location>
</feature>
<dbReference type="PANTHER" id="PTHR35982:SF1">
    <property type="entry name" value="SPIROCYCLASE, AVEC FAMILY"/>
    <property type="match status" value="1"/>
</dbReference>
<keyword evidence="4" id="KW-1185">Reference proteome</keyword>
<name>A0A1K0FBA5_9ACTN</name>
<dbReference type="AlphaFoldDB" id="A0A1K0FBA5"/>
<feature type="transmembrane region" description="Helical" evidence="1">
    <location>
        <begin position="71"/>
        <end position="90"/>
    </location>
</feature>
<feature type="transmembrane region" description="Helical" evidence="1">
    <location>
        <begin position="224"/>
        <end position="247"/>
    </location>
</feature>
<organism evidence="3 4">
    <name type="scientific">Couchioplanes caeruleus subsp. caeruleus</name>
    <dbReference type="NCBI Taxonomy" id="56427"/>
    <lineage>
        <taxon>Bacteria</taxon>
        <taxon>Bacillati</taxon>
        <taxon>Actinomycetota</taxon>
        <taxon>Actinomycetes</taxon>
        <taxon>Micromonosporales</taxon>
        <taxon>Micromonosporaceae</taxon>
        <taxon>Couchioplanes</taxon>
    </lineage>
</organism>
<feature type="transmembrane region" description="Helical" evidence="1">
    <location>
        <begin position="42"/>
        <end position="62"/>
    </location>
</feature>
<dbReference type="Proteomes" id="UP000182486">
    <property type="component" value="Unassembled WGS sequence"/>
</dbReference>
<reference evidence="3 4" key="1">
    <citation type="submission" date="2016-09" db="EMBL/GenBank/DDBJ databases">
        <title>Couchioplanes caeruleus draft genome sequence.</title>
        <authorList>
            <person name="Sheehan J."/>
            <person name="Caffrey P."/>
        </authorList>
    </citation>
    <scope>NUCLEOTIDE SEQUENCE [LARGE SCALE GENOMIC DNA]</scope>
    <source>
        <strain evidence="3 4">DSM 43634</strain>
    </source>
</reference>
<dbReference type="InterPro" id="IPR056704">
    <property type="entry name" value="DUF7802"/>
</dbReference>
<sequence length="380" mass="40496">MSGCPPGFAETARTLGEIDCANAPPVVSVRPPTSLADGTMPVVEAFMVVGAGVALVHAVLWWRRRGDPTNLGLWCATLVYLVVLEPPLYFPQRFGLQDQLGLIFVHNVFSVQLLYDRLPLYIVAVYPALTYAAYALVQRTGLLERHSPAAGAACVAVVFHCFYEIFDQLGPQLRWWAWNPGAPSNSPWLAAVPVSSVVVFAAASPFGMVLLTRLLLARRPRPPAAVLRVVGVGVLTPFAMMLCSVPYGVLSRWLGRSDAGQAVALWAVLAVLVLVAALTVGRDVRSSRDFRPDDGFLDRYPVVAGAAFLLVFAGLWAVALPDYLNATAGLTPAGTPIGSLGYAAACALVATGVLVAVSRAATVTTRGTSSRKSRTDRSPR</sequence>
<proteinExistence type="predicted"/>
<dbReference type="RefSeq" id="WP_071809480.1">
    <property type="nucleotide sequence ID" value="NZ_MEIA01000531.1"/>
</dbReference>
<feature type="transmembrane region" description="Helical" evidence="1">
    <location>
        <begin position="186"/>
        <end position="212"/>
    </location>
</feature>
<evidence type="ECO:0000313" key="3">
    <source>
        <dbReference type="EMBL" id="OJF10133.1"/>
    </source>
</evidence>
<keyword evidence="1" id="KW-0472">Membrane</keyword>
<keyword evidence="1" id="KW-1133">Transmembrane helix</keyword>
<gene>
    <name evidence="3" type="ORF">BG844_33830</name>
</gene>
<feature type="transmembrane region" description="Helical" evidence="1">
    <location>
        <begin position="300"/>
        <end position="320"/>
    </location>
</feature>
<dbReference type="PANTHER" id="PTHR35982">
    <property type="entry name" value="AGAP005361-PA"/>
    <property type="match status" value="1"/>
</dbReference>
<evidence type="ECO:0000313" key="4">
    <source>
        <dbReference type="Proteomes" id="UP000182486"/>
    </source>
</evidence>
<feature type="transmembrane region" description="Helical" evidence="1">
    <location>
        <begin position="149"/>
        <end position="166"/>
    </location>
</feature>
<accession>A0A1K0FBA5</accession>
<protein>
    <recommendedName>
        <fullName evidence="2">DUF7802 domain-containing protein</fullName>
    </recommendedName>
</protein>
<feature type="transmembrane region" description="Helical" evidence="1">
    <location>
        <begin position="340"/>
        <end position="362"/>
    </location>
</feature>
<comment type="caution">
    <text evidence="3">The sequence shown here is derived from an EMBL/GenBank/DDBJ whole genome shotgun (WGS) entry which is preliminary data.</text>
</comment>
<dbReference type="EMBL" id="MEIA01000531">
    <property type="protein sequence ID" value="OJF10133.1"/>
    <property type="molecule type" value="Genomic_DNA"/>
</dbReference>
<evidence type="ECO:0000259" key="2">
    <source>
        <dbReference type="Pfam" id="PF25085"/>
    </source>
</evidence>